<dbReference type="EMBL" id="SRMQ01000007">
    <property type="protein sequence ID" value="TGJ76217.1"/>
    <property type="molecule type" value="Genomic_DNA"/>
</dbReference>
<dbReference type="AlphaFoldDB" id="A0A4Z0Y062"/>
<sequence>MPEYTLNYYIRSNSARGYASFFESNFSRLRTVVRLDGYPSVAVADIVGNICADALEKNFHVELIHNCLDNSLEGVIVPEKSAGVINFPLYDEEEFSVAAILNDENLHQTFAGLEAARRHFAAALEIHDRWEQIYISNMDFAAANKLASDTIERVIGGNTLAKKGEQIHRFFGAATMDGSLDYIDSLTSHLAKRYFIKGRPGTGKSTFLKKIAEYACAAGYETEVYHCAFDPNSVDMIVLRELGLCVFDSTSPHEYFPSRPDDEVIDIYKTAVAEKTDEKHRSEIAAIMTDYKAEIAKATKQLARAKRYYDEVQRGLLSKINAGALGNMEKKIHDKIFESW</sequence>
<dbReference type="SUPFAM" id="SSF52540">
    <property type="entry name" value="P-loop containing nucleoside triphosphate hydrolases"/>
    <property type="match status" value="1"/>
</dbReference>
<dbReference type="InterPro" id="IPR027417">
    <property type="entry name" value="P-loop_NTPase"/>
</dbReference>
<name>A0A4Z0Y062_9FIRM</name>
<dbReference type="RefSeq" id="WP_135659739.1">
    <property type="nucleotide sequence ID" value="NZ_SRMQ01000007.1"/>
</dbReference>
<comment type="caution">
    <text evidence="1">The sequence shown here is derived from an EMBL/GenBank/DDBJ whole genome shotgun (WGS) entry which is preliminary data.</text>
</comment>
<protein>
    <recommendedName>
        <fullName evidence="3">ATPase</fullName>
    </recommendedName>
</protein>
<dbReference type="Gene3D" id="3.40.50.300">
    <property type="entry name" value="P-loop containing nucleotide triphosphate hydrolases"/>
    <property type="match status" value="1"/>
</dbReference>
<organism evidence="1 2">
    <name type="scientific">Caproiciproducens galactitolivorans</name>
    <dbReference type="NCBI Taxonomy" id="642589"/>
    <lineage>
        <taxon>Bacteria</taxon>
        <taxon>Bacillati</taxon>
        <taxon>Bacillota</taxon>
        <taxon>Clostridia</taxon>
        <taxon>Eubacteriales</taxon>
        <taxon>Acutalibacteraceae</taxon>
        <taxon>Caproiciproducens</taxon>
    </lineage>
</organism>
<dbReference type="Proteomes" id="UP000297714">
    <property type="component" value="Unassembled WGS sequence"/>
</dbReference>
<keyword evidence="2" id="KW-1185">Reference proteome</keyword>
<dbReference type="OrthoDB" id="9781752at2"/>
<accession>A0A4Z0Y062</accession>
<proteinExistence type="predicted"/>
<reference evidence="1 2" key="1">
    <citation type="submission" date="2019-04" db="EMBL/GenBank/DDBJ databases">
        <authorList>
            <person name="Poehlein A."/>
            <person name="Bengelsdorf F.R."/>
            <person name="Duerre P."/>
            <person name="Daniel R."/>
        </authorList>
    </citation>
    <scope>NUCLEOTIDE SEQUENCE [LARGE SCALE GENOMIC DNA]</scope>
    <source>
        <strain evidence="1 2">BS-1</strain>
    </source>
</reference>
<evidence type="ECO:0000313" key="2">
    <source>
        <dbReference type="Proteomes" id="UP000297714"/>
    </source>
</evidence>
<gene>
    <name evidence="1" type="ORF">CAGA_16800</name>
</gene>
<evidence type="ECO:0008006" key="3">
    <source>
        <dbReference type="Google" id="ProtNLM"/>
    </source>
</evidence>
<evidence type="ECO:0000313" key="1">
    <source>
        <dbReference type="EMBL" id="TGJ76217.1"/>
    </source>
</evidence>